<evidence type="ECO:0000313" key="3">
    <source>
        <dbReference type="EMBL" id="TXB67367.1"/>
    </source>
</evidence>
<dbReference type="SUPFAM" id="SSF48179">
    <property type="entry name" value="6-phosphogluconate dehydrogenase C-terminal domain-like"/>
    <property type="match status" value="1"/>
</dbReference>
<dbReference type="EMBL" id="VOOS01000001">
    <property type="protein sequence ID" value="TXB67367.1"/>
    <property type="molecule type" value="Genomic_DNA"/>
</dbReference>
<dbReference type="PANTHER" id="PTHR40459:SF1">
    <property type="entry name" value="CONSERVED HYPOTHETICAL ALANINE AND LEUCINE RICH PROTEIN"/>
    <property type="match status" value="1"/>
</dbReference>
<keyword evidence="4" id="KW-1185">Reference proteome</keyword>
<dbReference type="Gene3D" id="3.40.50.720">
    <property type="entry name" value="NAD(P)-binding Rossmann-like Domain"/>
    <property type="match status" value="1"/>
</dbReference>
<dbReference type="InterPro" id="IPR037108">
    <property type="entry name" value="TM1727-like_C_sf"/>
</dbReference>
<dbReference type="Pfam" id="PF03807">
    <property type="entry name" value="F420_oxidored"/>
    <property type="match status" value="1"/>
</dbReference>
<evidence type="ECO:0000259" key="1">
    <source>
        <dbReference type="Pfam" id="PF03807"/>
    </source>
</evidence>
<proteinExistence type="predicted"/>
<dbReference type="InterPro" id="IPR036291">
    <property type="entry name" value="NAD(P)-bd_dom_sf"/>
</dbReference>
<gene>
    <name evidence="3" type="ORF">FRY74_01595</name>
</gene>
<sequence>MKSITFIGAGNVATHLAKAFFNEGFDIEQVYSRNIDNALLLADEVQSIAIDNLVTLNSNADLYIISIKDDAIESVLQQVLDKNIFITHTSGSIPITIFEETGFKNYGIFYPLQTFSKSKTINLLEVPFCIEANENEDLLYDLANKLSNSVHLVSSEQRKKLHLAAVFACNFTNHMYAIAEDLCSKNNVNFNILKPLIRETAEKITLNHAKDVQTGPAIRNDEKIIANHLSQLDDLINYQEIYRLITQNIQKDK</sequence>
<feature type="domain" description="Pyrroline-5-carboxylate reductase catalytic N-terminal" evidence="1">
    <location>
        <begin position="4"/>
        <end position="86"/>
    </location>
</feature>
<feature type="domain" description="DUF2520" evidence="2">
    <location>
        <begin position="126"/>
        <end position="248"/>
    </location>
</feature>
<protein>
    <submittedName>
        <fullName evidence="3">DUF2520 domain-containing protein</fullName>
    </submittedName>
</protein>
<dbReference type="AlphaFoldDB" id="A0A5C6RZ72"/>
<accession>A0A5C6RZ72</accession>
<dbReference type="Pfam" id="PF10728">
    <property type="entry name" value="DUF2520"/>
    <property type="match status" value="1"/>
</dbReference>
<reference evidence="3 4" key="1">
    <citation type="submission" date="2019-08" db="EMBL/GenBank/DDBJ databases">
        <title>Genome of Vicingus serpentipes NCIMB 15042.</title>
        <authorList>
            <person name="Bowman J.P."/>
        </authorList>
    </citation>
    <scope>NUCLEOTIDE SEQUENCE [LARGE SCALE GENOMIC DNA]</scope>
    <source>
        <strain evidence="3 4">NCIMB 15042</strain>
    </source>
</reference>
<evidence type="ECO:0000313" key="4">
    <source>
        <dbReference type="Proteomes" id="UP000321721"/>
    </source>
</evidence>
<evidence type="ECO:0000259" key="2">
    <source>
        <dbReference type="Pfam" id="PF10728"/>
    </source>
</evidence>
<organism evidence="3 4">
    <name type="scientific">Vicingus serpentipes</name>
    <dbReference type="NCBI Taxonomy" id="1926625"/>
    <lineage>
        <taxon>Bacteria</taxon>
        <taxon>Pseudomonadati</taxon>
        <taxon>Bacteroidota</taxon>
        <taxon>Flavobacteriia</taxon>
        <taxon>Flavobacteriales</taxon>
        <taxon>Vicingaceae</taxon>
        <taxon>Vicingus</taxon>
    </lineage>
</organism>
<dbReference type="PANTHER" id="PTHR40459">
    <property type="entry name" value="CONSERVED HYPOTHETICAL ALANINE AND LEUCINE RICH PROTEIN"/>
    <property type="match status" value="1"/>
</dbReference>
<dbReference type="Proteomes" id="UP000321721">
    <property type="component" value="Unassembled WGS sequence"/>
</dbReference>
<name>A0A5C6RZ72_9FLAO</name>
<dbReference type="SUPFAM" id="SSF51735">
    <property type="entry name" value="NAD(P)-binding Rossmann-fold domains"/>
    <property type="match status" value="1"/>
</dbReference>
<dbReference type="InterPro" id="IPR018931">
    <property type="entry name" value="DUF2520"/>
</dbReference>
<dbReference type="InterPro" id="IPR028939">
    <property type="entry name" value="P5C_Rdtase_cat_N"/>
</dbReference>
<comment type="caution">
    <text evidence="3">The sequence shown here is derived from an EMBL/GenBank/DDBJ whole genome shotgun (WGS) entry which is preliminary data.</text>
</comment>
<dbReference type="InterPro" id="IPR008927">
    <property type="entry name" value="6-PGluconate_DH-like_C_sf"/>
</dbReference>
<dbReference type="Gene3D" id="1.10.1040.20">
    <property type="entry name" value="ProC-like, C-terminal domain"/>
    <property type="match status" value="1"/>
</dbReference>
<dbReference type="OrthoDB" id="9810755at2"/>